<dbReference type="InterPro" id="IPR048279">
    <property type="entry name" value="MdtK-like"/>
</dbReference>
<dbReference type="GO" id="GO:0046677">
    <property type="term" value="P:response to antibiotic"/>
    <property type="evidence" value="ECO:0007669"/>
    <property type="project" value="UniProtKB-KW"/>
</dbReference>
<dbReference type="OrthoDB" id="9811110at2"/>
<evidence type="ECO:0000256" key="5">
    <source>
        <dbReference type="ARBA" id="ARBA00022475"/>
    </source>
</evidence>
<keyword evidence="12" id="KW-1185">Reference proteome</keyword>
<dbReference type="InterPro" id="IPR002528">
    <property type="entry name" value="MATE_fam"/>
</dbReference>
<comment type="subcellular location">
    <subcellularLocation>
        <location evidence="1">Cell membrane</location>
        <topology evidence="1">Multi-pass membrane protein</topology>
    </subcellularLocation>
</comment>
<reference evidence="11 12" key="1">
    <citation type="submission" date="2019-07" db="EMBL/GenBank/DDBJ databases">
        <authorList>
            <person name="Park Y.J."/>
            <person name="Jeong S.E."/>
            <person name="Jung H.S."/>
        </authorList>
    </citation>
    <scope>NUCLEOTIDE SEQUENCE [LARGE SCALE GENOMIC DNA]</scope>
    <source>
        <strain evidence="12">P16(2019)</strain>
    </source>
</reference>
<feature type="transmembrane region" description="Helical" evidence="10">
    <location>
        <begin position="421"/>
        <end position="439"/>
    </location>
</feature>
<dbReference type="Pfam" id="PF01554">
    <property type="entry name" value="MatE"/>
    <property type="match status" value="2"/>
</dbReference>
<evidence type="ECO:0000256" key="4">
    <source>
        <dbReference type="ARBA" id="ARBA00022448"/>
    </source>
</evidence>
<evidence type="ECO:0000256" key="7">
    <source>
        <dbReference type="ARBA" id="ARBA00022989"/>
    </source>
</evidence>
<dbReference type="EMBL" id="VLXZ01000013">
    <property type="protein sequence ID" value="TSB45272.1"/>
    <property type="molecule type" value="Genomic_DNA"/>
</dbReference>
<comment type="similarity">
    <text evidence="2">Belongs to the multi antimicrobial extrusion (MATE) (TC 2.A.66.1) family. MepA subfamily.</text>
</comment>
<accession>A0A553ZV16</accession>
<feature type="transmembrane region" description="Helical" evidence="10">
    <location>
        <begin position="170"/>
        <end position="193"/>
    </location>
</feature>
<name>A0A553ZV16_9BACI</name>
<feature type="transmembrane region" description="Helical" evidence="10">
    <location>
        <begin position="280"/>
        <end position="300"/>
    </location>
</feature>
<feature type="transmembrane region" description="Helical" evidence="10">
    <location>
        <begin position="53"/>
        <end position="83"/>
    </location>
</feature>
<keyword evidence="8 10" id="KW-0472">Membrane</keyword>
<dbReference type="GO" id="GO:0005886">
    <property type="term" value="C:plasma membrane"/>
    <property type="evidence" value="ECO:0007669"/>
    <property type="project" value="UniProtKB-SubCell"/>
</dbReference>
<evidence type="ECO:0000256" key="3">
    <source>
        <dbReference type="ARBA" id="ARBA00022106"/>
    </source>
</evidence>
<keyword evidence="5" id="KW-1003">Cell membrane</keyword>
<keyword evidence="4" id="KW-0813">Transport</keyword>
<feature type="transmembrane region" description="Helical" evidence="10">
    <location>
        <begin position="241"/>
        <end position="260"/>
    </location>
</feature>
<proteinExistence type="inferred from homology"/>
<feature type="transmembrane region" description="Helical" evidence="10">
    <location>
        <begin position="199"/>
        <end position="220"/>
    </location>
</feature>
<evidence type="ECO:0000256" key="8">
    <source>
        <dbReference type="ARBA" id="ARBA00023136"/>
    </source>
</evidence>
<protein>
    <recommendedName>
        <fullName evidence="3">Multidrug export protein MepA</fullName>
    </recommendedName>
</protein>
<organism evidence="11 12">
    <name type="scientific">Alkalicoccobacillus porphyridii</name>
    <dbReference type="NCBI Taxonomy" id="2597270"/>
    <lineage>
        <taxon>Bacteria</taxon>
        <taxon>Bacillati</taxon>
        <taxon>Bacillota</taxon>
        <taxon>Bacilli</taxon>
        <taxon>Bacillales</taxon>
        <taxon>Bacillaceae</taxon>
        <taxon>Alkalicoccobacillus</taxon>
    </lineage>
</organism>
<evidence type="ECO:0000256" key="10">
    <source>
        <dbReference type="SAM" id="Phobius"/>
    </source>
</evidence>
<dbReference type="Proteomes" id="UP000318521">
    <property type="component" value="Unassembled WGS sequence"/>
</dbReference>
<dbReference type="GO" id="GO:0015297">
    <property type="term" value="F:antiporter activity"/>
    <property type="evidence" value="ECO:0007669"/>
    <property type="project" value="InterPro"/>
</dbReference>
<dbReference type="NCBIfam" id="TIGR00797">
    <property type="entry name" value="matE"/>
    <property type="match status" value="1"/>
</dbReference>
<evidence type="ECO:0000256" key="9">
    <source>
        <dbReference type="ARBA" id="ARBA00023251"/>
    </source>
</evidence>
<keyword evidence="6 10" id="KW-0812">Transmembrane</keyword>
<dbReference type="PANTHER" id="PTHR43823">
    <property type="entry name" value="SPORULATION PROTEIN YKVU"/>
    <property type="match status" value="1"/>
</dbReference>
<dbReference type="CDD" id="cd13143">
    <property type="entry name" value="MATE_MepA_like"/>
    <property type="match status" value="1"/>
</dbReference>
<dbReference type="AlphaFoldDB" id="A0A553ZV16"/>
<comment type="caution">
    <text evidence="11">The sequence shown here is derived from an EMBL/GenBank/DDBJ whole genome shotgun (WGS) entry which is preliminary data.</text>
</comment>
<evidence type="ECO:0000256" key="1">
    <source>
        <dbReference type="ARBA" id="ARBA00004651"/>
    </source>
</evidence>
<feature type="transmembrane region" description="Helical" evidence="10">
    <location>
        <begin position="21"/>
        <end position="41"/>
    </location>
</feature>
<dbReference type="PANTHER" id="PTHR43823:SF4">
    <property type="entry name" value="SPORULATION PROTEIN YKVU"/>
    <property type="match status" value="1"/>
</dbReference>
<gene>
    <name evidence="11" type="ORF">FN960_17560</name>
</gene>
<dbReference type="PIRSF" id="PIRSF006603">
    <property type="entry name" value="DinF"/>
    <property type="match status" value="1"/>
</dbReference>
<feature type="transmembrane region" description="Helical" evidence="10">
    <location>
        <begin position="95"/>
        <end position="120"/>
    </location>
</feature>
<dbReference type="InterPro" id="IPR051327">
    <property type="entry name" value="MATE_MepA_subfamily"/>
</dbReference>
<feature type="transmembrane region" description="Helical" evidence="10">
    <location>
        <begin position="361"/>
        <end position="382"/>
    </location>
</feature>
<evidence type="ECO:0000256" key="2">
    <source>
        <dbReference type="ARBA" id="ARBA00008417"/>
    </source>
</evidence>
<evidence type="ECO:0000313" key="11">
    <source>
        <dbReference type="EMBL" id="TSB45272.1"/>
    </source>
</evidence>
<feature type="transmembrane region" description="Helical" evidence="10">
    <location>
        <begin position="140"/>
        <end position="158"/>
    </location>
</feature>
<keyword evidence="7 10" id="KW-1133">Transmembrane helix</keyword>
<dbReference type="GO" id="GO:0042910">
    <property type="term" value="F:xenobiotic transmembrane transporter activity"/>
    <property type="evidence" value="ECO:0007669"/>
    <property type="project" value="InterPro"/>
</dbReference>
<dbReference type="RefSeq" id="WP_143850167.1">
    <property type="nucleotide sequence ID" value="NZ_VLXZ01000013.1"/>
</dbReference>
<evidence type="ECO:0000256" key="6">
    <source>
        <dbReference type="ARBA" id="ARBA00022692"/>
    </source>
</evidence>
<sequence>MKTEQEINTNPLDTQPIGRTFIKYLIPSLVGMLLMALNFVVDGIMVGNRLGHVALAGVGIAGPVYTIFVAMSLWIGIGGATLFSQSMGAKNVKRAHLIFTQSLVLIFSATLIIGIIAFIFREPLVYALGANEETYPFASAYLQVMLLFGFVFTIENACSVFVRNDRGPNLAMAALIVTAVSNVILNYIILYILNLGVAGAAAGTIISAALGILVLSLHFFKKSSQLRLVRLRFDWKLLSTAILLGFPSFLAEVGISVFTISHNVTLERLAGTDGVAAFSVLNYVHSVMLLMFLGMGSAVQPLVSYYHGGKQLSRKLQTIRIALWTATGAGLLFFIIGQAASRPIVSIFGQFETEVIELATSGIRIFFFAYLFMGINFVMMTYYQSIGNVRMATWITFAREILFMLIILFILPAFIGVTGVWLAIPIAELLVLISILFYIRRYPLISGS</sequence>
<keyword evidence="9" id="KW-0046">Antibiotic resistance</keyword>
<feature type="transmembrane region" description="Helical" evidence="10">
    <location>
        <begin position="321"/>
        <end position="341"/>
    </location>
</feature>
<dbReference type="InterPro" id="IPR045070">
    <property type="entry name" value="MATE_MepA-like"/>
</dbReference>
<feature type="transmembrane region" description="Helical" evidence="10">
    <location>
        <begin position="394"/>
        <end position="415"/>
    </location>
</feature>
<evidence type="ECO:0000313" key="12">
    <source>
        <dbReference type="Proteomes" id="UP000318521"/>
    </source>
</evidence>